<dbReference type="AlphaFoldDB" id="A0A4P9ZPR6"/>
<accession>A0A4P9ZPR6</accession>
<proteinExistence type="predicted"/>
<sequence length="450" mass="51376">MLIFDRSAARSAYRLALTVWLCLSATTTVSATQVDTQRELIPTNPPAYEPTKTANVQPTLPSELRSYPQRLVDDMTITKLGELGPSRRLKTGLRRIDRFESTYKKFRHIVKYSAKEADERGWIEDTLEPFTNTEMLTLVRTELDCLISIYLDWIKATQARMGDDILPSPGEKFNEFFEITDGHMFSFHLANPEDILDLSHIPTMGPWVDVGTLPRDQLLRLSPLVYTAIRGEIDVLISFVRHFTVLINKPEVMDSVIEVGHPSYLLIAQLWVILKQYQESDYYPTMEGSVFQALGELFVYTIIPRIAAALIYAGHYTKLTQLLKNIDRRFQSSSRIQAISIALQAQKSGYVQFIRQTLSEDPGLNPRGIQHCLHSLDDPSMLQHYLEMVHDLIPPPSYDESIEWRARPSRRDNGSTCPLPFKAQLRETRFSNGNLYISVPNYKGGNTGKF</sequence>
<evidence type="ECO:0000313" key="2">
    <source>
        <dbReference type="EMBL" id="RKP35436.1"/>
    </source>
</evidence>
<dbReference type="EMBL" id="ML002870">
    <property type="protein sequence ID" value="RKP35436.1"/>
    <property type="molecule type" value="Genomic_DNA"/>
</dbReference>
<dbReference type="Proteomes" id="UP000268162">
    <property type="component" value="Unassembled WGS sequence"/>
</dbReference>
<evidence type="ECO:0000313" key="3">
    <source>
        <dbReference type="Proteomes" id="UP000268162"/>
    </source>
</evidence>
<feature type="chain" id="PRO_5020696262" evidence="1">
    <location>
        <begin position="32"/>
        <end position="450"/>
    </location>
</feature>
<reference evidence="3" key="1">
    <citation type="journal article" date="2018" name="Nat. Microbiol.">
        <title>Leveraging single-cell genomics to expand the fungal tree of life.</title>
        <authorList>
            <person name="Ahrendt S.R."/>
            <person name="Quandt C.A."/>
            <person name="Ciobanu D."/>
            <person name="Clum A."/>
            <person name="Salamov A."/>
            <person name="Andreopoulos B."/>
            <person name="Cheng J.F."/>
            <person name="Woyke T."/>
            <person name="Pelin A."/>
            <person name="Henrissat B."/>
            <person name="Reynolds N.K."/>
            <person name="Benny G.L."/>
            <person name="Smith M.E."/>
            <person name="James T.Y."/>
            <person name="Grigoriev I.V."/>
        </authorList>
    </citation>
    <scope>NUCLEOTIDE SEQUENCE [LARGE SCALE GENOMIC DNA]</scope>
    <source>
        <strain evidence="3">RSA 468</strain>
    </source>
</reference>
<feature type="signal peptide" evidence="1">
    <location>
        <begin position="1"/>
        <end position="31"/>
    </location>
</feature>
<name>A0A4P9ZPR6_9FUNG</name>
<keyword evidence="1" id="KW-0732">Signal</keyword>
<evidence type="ECO:0000256" key="1">
    <source>
        <dbReference type="SAM" id="SignalP"/>
    </source>
</evidence>
<gene>
    <name evidence="2" type="ORF">BJ085DRAFT_34733</name>
</gene>
<protein>
    <submittedName>
        <fullName evidence="2">Uncharacterized protein</fullName>
    </submittedName>
</protein>
<organism evidence="2 3">
    <name type="scientific">Dimargaris cristalligena</name>
    <dbReference type="NCBI Taxonomy" id="215637"/>
    <lineage>
        <taxon>Eukaryota</taxon>
        <taxon>Fungi</taxon>
        <taxon>Fungi incertae sedis</taxon>
        <taxon>Zoopagomycota</taxon>
        <taxon>Kickxellomycotina</taxon>
        <taxon>Dimargaritomycetes</taxon>
        <taxon>Dimargaritales</taxon>
        <taxon>Dimargaritaceae</taxon>
        <taxon>Dimargaris</taxon>
    </lineage>
</organism>
<keyword evidence="3" id="KW-1185">Reference proteome</keyword>